<proteinExistence type="predicted"/>
<dbReference type="EMBL" id="WAAT01000046">
    <property type="protein sequence ID" value="KAB1067537.1"/>
    <property type="molecule type" value="Genomic_DNA"/>
</dbReference>
<dbReference type="PANTHER" id="PTHR46361:SF3">
    <property type="entry name" value="ELECTRON CARRIER_ PROTEIN DISULFIDE OXIDOREDUCTASE"/>
    <property type="match status" value="1"/>
</dbReference>
<organism evidence="2 3">
    <name type="scientific">Pseudotamlana haliotis</name>
    <dbReference type="NCBI Taxonomy" id="2614804"/>
    <lineage>
        <taxon>Bacteria</taxon>
        <taxon>Pseudomonadati</taxon>
        <taxon>Bacteroidota</taxon>
        <taxon>Flavobacteriia</taxon>
        <taxon>Flavobacteriales</taxon>
        <taxon>Flavobacteriaceae</taxon>
        <taxon>Pseudotamlana</taxon>
    </lineage>
</organism>
<evidence type="ECO:0000259" key="1">
    <source>
        <dbReference type="Pfam" id="PF04784"/>
    </source>
</evidence>
<evidence type="ECO:0000313" key="3">
    <source>
        <dbReference type="Proteomes" id="UP000441333"/>
    </source>
</evidence>
<accession>A0A6N6MCX8</accession>
<dbReference type="InterPro" id="IPR006869">
    <property type="entry name" value="DUF547"/>
</dbReference>
<dbReference type="Pfam" id="PF04784">
    <property type="entry name" value="DUF547"/>
    <property type="match status" value="1"/>
</dbReference>
<gene>
    <name evidence="2" type="ORF">F6U93_10870</name>
</gene>
<sequence length="257" mass="29864">MKSVSFLIIGFLLIGNFQIHANNVRLQPFTIVKAEDSISAEPQDVFNHQLWDDLLQKHVSEHGNVNYKGFLADKKYLDQYISSLATNTPKTSWSKVEKLAYWINTYNALTVDLILRNYPIKSIKDIKHPWKQNLWILGDSTYNLHDIEHKILRKMNEPRIHFAIVCAAVSCPKLQNKAYTASNLELQFNQAARTFINDSAKNSISKEQLELSKIFQWFTKDFKHDGSLIDYLNQFSNVPISAKAKTHFKDYIWELNE</sequence>
<dbReference type="AlphaFoldDB" id="A0A6N6MCX8"/>
<reference evidence="2 3" key="1">
    <citation type="submission" date="2019-09" db="EMBL/GenBank/DDBJ databases">
        <authorList>
            <person name="Cao W.R."/>
        </authorList>
    </citation>
    <scope>NUCLEOTIDE SEQUENCE [LARGE SCALE GENOMIC DNA]</scope>
    <source>
        <strain evidence="2 3">B1N29</strain>
    </source>
</reference>
<evidence type="ECO:0000313" key="2">
    <source>
        <dbReference type="EMBL" id="KAB1067537.1"/>
    </source>
</evidence>
<feature type="domain" description="DUF547" evidence="1">
    <location>
        <begin position="92"/>
        <end position="196"/>
    </location>
</feature>
<dbReference type="Proteomes" id="UP000441333">
    <property type="component" value="Unassembled WGS sequence"/>
</dbReference>
<keyword evidence="3" id="KW-1185">Reference proteome</keyword>
<dbReference type="RefSeq" id="WP_150939693.1">
    <property type="nucleotide sequence ID" value="NZ_WAAT01000046.1"/>
</dbReference>
<name>A0A6N6MCX8_9FLAO</name>
<dbReference type="PANTHER" id="PTHR46361">
    <property type="entry name" value="ELECTRON CARRIER/ PROTEIN DISULFIDE OXIDOREDUCTASE"/>
    <property type="match status" value="1"/>
</dbReference>
<protein>
    <submittedName>
        <fullName evidence="2">DUF547 domain-containing protein</fullName>
    </submittedName>
</protein>
<comment type="caution">
    <text evidence="2">The sequence shown here is derived from an EMBL/GenBank/DDBJ whole genome shotgun (WGS) entry which is preliminary data.</text>
</comment>